<comment type="caution">
    <text evidence="1">The sequence shown here is derived from an EMBL/GenBank/DDBJ whole genome shotgun (WGS) entry which is preliminary data.</text>
</comment>
<proteinExistence type="predicted"/>
<organism evidence="1 2">
    <name type="scientific">Hibiscus sabdariffa</name>
    <name type="common">roselle</name>
    <dbReference type="NCBI Taxonomy" id="183260"/>
    <lineage>
        <taxon>Eukaryota</taxon>
        <taxon>Viridiplantae</taxon>
        <taxon>Streptophyta</taxon>
        <taxon>Embryophyta</taxon>
        <taxon>Tracheophyta</taxon>
        <taxon>Spermatophyta</taxon>
        <taxon>Magnoliopsida</taxon>
        <taxon>eudicotyledons</taxon>
        <taxon>Gunneridae</taxon>
        <taxon>Pentapetalae</taxon>
        <taxon>rosids</taxon>
        <taxon>malvids</taxon>
        <taxon>Malvales</taxon>
        <taxon>Malvaceae</taxon>
        <taxon>Malvoideae</taxon>
        <taxon>Hibiscus</taxon>
    </lineage>
</organism>
<accession>A0ABR2PIL5</accession>
<sequence>MFYLDLNWFNRIGQHSAYICREQLARTPGNSINRIASVDDLKDDFTNCEDENCYLWGPRIVKTRIREDNVSLGLQFQRALASLFHRSPTLPAPFAGLQRCMRSCSEVISIVWMYSAEKPRRFSIVFEVVKETGWKRVVARRRIVFRSDCLLLEGILRRDGLYFCSFHCSGGKVDMVSLNDELMHRMLSIKVPDEGVNLIMVVLVVSTSSSLSEAAIDGAALKVMVQAIVGIGLWSKGYLVHLRASCFACSVLEVQPVTIDLIRLFRDVVDEYWFCQPYLILSIIFICQDLGPTLIFVLLYTRGISQQSPSAANNEKLKGGSSQGDYNWNTFGDQPLEDQQEMDFFYNVIMNTDDKKADDLSVDHPQAA</sequence>
<keyword evidence="2" id="KW-1185">Reference proteome</keyword>
<name>A0ABR2PIL5_9ROSI</name>
<reference evidence="1 2" key="1">
    <citation type="journal article" date="2024" name="G3 (Bethesda)">
        <title>Genome assembly of Hibiscus sabdariffa L. provides insights into metabolisms of medicinal natural products.</title>
        <authorList>
            <person name="Kim T."/>
        </authorList>
    </citation>
    <scope>NUCLEOTIDE SEQUENCE [LARGE SCALE GENOMIC DNA]</scope>
    <source>
        <strain evidence="1">TK-2024</strain>
        <tissue evidence="1">Old leaves</tissue>
    </source>
</reference>
<gene>
    <name evidence="1" type="ORF">V6N11_065875</name>
</gene>
<dbReference type="Proteomes" id="UP001396334">
    <property type="component" value="Unassembled WGS sequence"/>
</dbReference>
<dbReference type="EMBL" id="JBBPBN010000059">
    <property type="protein sequence ID" value="KAK8988280.1"/>
    <property type="molecule type" value="Genomic_DNA"/>
</dbReference>
<protein>
    <submittedName>
        <fullName evidence="1">Uncharacterized protein</fullName>
    </submittedName>
</protein>
<evidence type="ECO:0000313" key="1">
    <source>
        <dbReference type="EMBL" id="KAK8988280.1"/>
    </source>
</evidence>
<evidence type="ECO:0000313" key="2">
    <source>
        <dbReference type="Proteomes" id="UP001396334"/>
    </source>
</evidence>